<protein>
    <submittedName>
        <fullName evidence="2">Metallophosphoesterase</fullName>
    </submittedName>
</protein>
<name>A4TFR5_MYCGI</name>
<dbReference type="GO" id="GO:0016787">
    <property type="term" value="F:hydrolase activity"/>
    <property type="evidence" value="ECO:0007669"/>
    <property type="project" value="InterPro"/>
</dbReference>
<keyword evidence="2" id="KW-0614">Plasmid</keyword>
<feature type="domain" description="Calcineurin-like phosphoesterase" evidence="1">
    <location>
        <begin position="5"/>
        <end position="158"/>
    </location>
</feature>
<dbReference type="KEGG" id="mgi:Mflv_5569"/>
<organism evidence="2">
    <name type="scientific">Mycolicibacterium gilvum (strain PYR-GCK)</name>
    <name type="common">Mycobacterium gilvum (strain PYR-GCK)</name>
    <dbReference type="NCBI Taxonomy" id="350054"/>
    <lineage>
        <taxon>Bacteria</taxon>
        <taxon>Bacillati</taxon>
        <taxon>Actinomycetota</taxon>
        <taxon>Actinomycetes</taxon>
        <taxon>Mycobacteriales</taxon>
        <taxon>Mycobacteriaceae</taxon>
        <taxon>Mycolicibacterium</taxon>
    </lineage>
</organism>
<dbReference type="EMBL" id="CP000657">
    <property type="protein sequence ID" value="ABP48030.1"/>
    <property type="molecule type" value="Genomic_DNA"/>
</dbReference>
<dbReference type="SUPFAM" id="SSF56300">
    <property type="entry name" value="Metallo-dependent phosphatases"/>
    <property type="match status" value="1"/>
</dbReference>
<dbReference type="AlphaFoldDB" id="A4TFR5"/>
<dbReference type="Gene3D" id="3.60.21.10">
    <property type="match status" value="1"/>
</dbReference>
<evidence type="ECO:0000259" key="1">
    <source>
        <dbReference type="Pfam" id="PF00149"/>
    </source>
</evidence>
<geneLocation type="plasmid" evidence="2">
    <name>pMFLV01</name>
</geneLocation>
<evidence type="ECO:0000313" key="2">
    <source>
        <dbReference type="EMBL" id="ABP48030.1"/>
    </source>
</evidence>
<reference evidence="2" key="1">
    <citation type="submission" date="2007-04" db="EMBL/GenBank/DDBJ databases">
        <title>Complete sequence of plasmid1 pMFLV01 of Mycobacterium gilvum PYR-GCK.</title>
        <authorList>
            <consortium name="US DOE Joint Genome Institute"/>
            <person name="Copeland A."/>
            <person name="Lucas S."/>
            <person name="Lapidus A."/>
            <person name="Barry K."/>
            <person name="Detter J.C."/>
            <person name="Glavina del Rio T."/>
            <person name="Hammon N."/>
            <person name="Israni S."/>
            <person name="Dalin E."/>
            <person name="Tice H."/>
            <person name="Pitluck S."/>
            <person name="Chain P."/>
            <person name="Malfatti S."/>
            <person name="Shin M."/>
            <person name="Vergez L."/>
            <person name="Schmutz J."/>
            <person name="Larimer F."/>
            <person name="Land M."/>
            <person name="Hauser L."/>
            <person name="Kyrpides N."/>
            <person name="Mikhailova N."/>
            <person name="Miller C."/>
            <person name="Richardson P."/>
        </authorList>
    </citation>
    <scope>NUCLEOTIDE SEQUENCE</scope>
    <source>
        <strain evidence="2">PYR-GCK</strain>
        <plasmid evidence="2">pMFLV01</plasmid>
    </source>
</reference>
<proteinExistence type="predicted"/>
<dbReference type="InterPro" id="IPR004843">
    <property type="entry name" value="Calcineurin-like_PHP"/>
</dbReference>
<dbReference type="InterPro" id="IPR029052">
    <property type="entry name" value="Metallo-depent_PP-like"/>
</dbReference>
<sequence>MLVLADTEPEWGAIPEAVTTHQADIVVTAGDLNETWLRRAQLTEVSVPTYGVYGNHCNGSYLDTLGVTNLHLNRVEVDGTSFVGLEGCVRYKRRGRDILYTQAEYAEMVAYLPAADVLVTHCPPAGINDHTDPAHVGITALCDWIDTNRPLLVIHGHTYPESPIRSYRSSRIEYVRGASVVTL</sequence>
<dbReference type="HOGENOM" id="CLU_1370611_0_0_11"/>
<dbReference type="Pfam" id="PF00149">
    <property type="entry name" value="Metallophos"/>
    <property type="match status" value="1"/>
</dbReference>
<accession>A4TFR5</accession>
<gene>
    <name evidence="2" type="ordered locus">Mflv_5569</name>
</gene>